<dbReference type="AlphaFoldDB" id="A0A066VDM6"/>
<dbReference type="GO" id="GO:0030687">
    <property type="term" value="C:preribosome, large subunit precursor"/>
    <property type="evidence" value="ECO:0007669"/>
    <property type="project" value="TreeGrafter"/>
</dbReference>
<evidence type="ECO:0000256" key="3">
    <source>
        <dbReference type="ARBA" id="ARBA00022517"/>
    </source>
</evidence>
<name>A0A066VDM6_TILAU</name>
<evidence type="ECO:0000256" key="4">
    <source>
        <dbReference type="ARBA" id="ARBA00023054"/>
    </source>
</evidence>
<dbReference type="OrthoDB" id="443772at2759"/>
<feature type="compositionally biased region" description="Acidic residues" evidence="6">
    <location>
        <begin position="48"/>
        <end position="76"/>
    </location>
</feature>
<sequence>MGLNGTSKKGKAKAVTPAAPVLATLQPSKSKKISSSKAANSTARGNAQDDESDDDDYQTTSDEDNEDSEDGEDDEEKAPRDVSKKGLKRLLAALEREGLDEFDAAMLQAAGGQKKDHVEKHDEEDKDDAEMDESDQEELPILAAKGDSLAASILRSGLIPQQDDDEDEVQDEEFDDCEDEWEQDGEDVLLEDLGDTDQLPEALLATKRNRVRTNNKEALQRVLAEFRLSGEDKDKLPWVETMDITWDQDVREQVGENVEDDLKREVVFYKQSLYAAVEARKRATAAGMPFTRPADFFAEMVKTDEHMERVRQKLLDERAGIKASEEAKKQRELKKFGKKVQVEKLLERQKRKKELADKVKGLRQRHGGGGDDNDGFDIQLEDTLGESTSAKSPKDRRKLGKGKDGRAKMPRTARDAKYGFGGKKRYSKENTAASTNDFDGGPAKKRRISGTAGFRKPAAKKSRPGKSKRAGGARR</sequence>
<evidence type="ECO:0000256" key="6">
    <source>
        <dbReference type="SAM" id="MobiDB-lite"/>
    </source>
</evidence>
<dbReference type="PANTHER" id="PTHR13028:SF0">
    <property type="entry name" value="RRNA-PROCESSING PROTEIN EBP2-RELATED"/>
    <property type="match status" value="1"/>
</dbReference>
<feature type="compositionally biased region" description="Basic and acidic residues" evidence="6">
    <location>
        <begin position="113"/>
        <end position="123"/>
    </location>
</feature>
<keyword evidence="8" id="KW-1185">Reference proteome</keyword>
<feature type="region of interest" description="Disordered" evidence="6">
    <location>
        <begin position="357"/>
        <end position="475"/>
    </location>
</feature>
<proteinExistence type="inferred from homology"/>
<keyword evidence="4" id="KW-0175">Coiled coil</keyword>
<comment type="subcellular location">
    <subcellularLocation>
        <location evidence="1">Nucleus</location>
        <location evidence="1">Nucleolus</location>
    </subcellularLocation>
</comment>
<dbReference type="GO" id="GO:0006364">
    <property type="term" value="P:rRNA processing"/>
    <property type="evidence" value="ECO:0007669"/>
    <property type="project" value="TreeGrafter"/>
</dbReference>
<feature type="region of interest" description="Disordered" evidence="6">
    <location>
        <begin position="105"/>
        <end position="181"/>
    </location>
</feature>
<evidence type="ECO:0000313" key="7">
    <source>
        <dbReference type="EMBL" id="KDN36834.1"/>
    </source>
</evidence>
<accession>A0A066VDM6</accession>
<protein>
    <submittedName>
        <fullName evidence="7">Ebp2-domain-containing protein</fullName>
    </submittedName>
</protein>
<comment type="similarity">
    <text evidence="2">Belongs to the EBP2 family.</text>
</comment>
<feature type="compositionally biased region" description="Acidic residues" evidence="6">
    <location>
        <begin position="371"/>
        <end position="384"/>
    </location>
</feature>
<evidence type="ECO:0000256" key="2">
    <source>
        <dbReference type="ARBA" id="ARBA00007336"/>
    </source>
</evidence>
<gene>
    <name evidence="7" type="ORF">K437DRAFT_252180</name>
</gene>
<keyword evidence="5" id="KW-0539">Nucleus</keyword>
<feature type="compositionally biased region" description="Acidic residues" evidence="6">
    <location>
        <begin position="124"/>
        <end position="138"/>
    </location>
</feature>
<feature type="compositionally biased region" description="Acidic residues" evidence="6">
    <location>
        <begin position="162"/>
        <end position="181"/>
    </location>
</feature>
<dbReference type="OMA" id="WIETMRI"/>
<feature type="compositionally biased region" description="Basic residues" evidence="6">
    <location>
        <begin position="457"/>
        <end position="475"/>
    </location>
</feature>
<dbReference type="InterPro" id="IPR008610">
    <property type="entry name" value="Ebp2"/>
</dbReference>
<dbReference type="InParanoid" id="A0A066VDM6"/>
<dbReference type="EMBL" id="JMSN01000155">
    <property type="protein sequence ID" value="KDN36834.1"/>
    <property type="molecule type" value="Genomic_DNA"/>
</dbReference>
<dbReference type="RefSeq" id="XP_013240180.1">
    <property type="nucleotide sequence ID" value="XM_013384726.1"/>
</dbReference>
<dbReference type="PANTHER" id="PTHR13028">
    <property type="entry name" value="RRNA PROCESSING PROTEIN EBNA1-BINDING PROTEIN-RELATED"/>
    <property type="match status" value="1"/>
</dbReference>
<keyword evidence="3" id="KW-0690">Ribosome biogenesis</keyword>
<evidence type="ECO:0000256" key="1">
    <source>
        <dbReference type="ARBA" id="ARBA00004604"/>
    </source>
</evidence>
<dbReference type="GeneID" id="25263410"/>
<comment type="caution">
    <text evidence="7">The sequence shown here is derived from an EMBL/GenBank/DDBJ whole genome shotgun (WGS) entry which is preliminary data.</text>
</comment>
<evidence type="ECO:0000313" key="8">
    <source>
        <dbReference type="Proteomes" id="UP000027361"/>
    </source>
</evidence>
<dbReference type="GO" id="GO:0034399">
    <property type="term" value="C:nuclear periphery"/>
    <property type="evidence" value="ECO:0007669"/>
    <property type="project" value="TreeGrafter"/>
</dbReference>
<organism evidence="7 8">
    <name type="scientific">Tilletiaria anomala (strain ATCC 24038 / CBS 436.72 / UBC 951)</name>
    <dbReference type="NCBI Taxonomy" id="1037660"/>
    <lineage>
        <taxon>Eukaryota</taxon>
        <taxon>Fungi</taxon>
        <taxon>Dikarya</taxon>
        <taxon>Basidiomycota</taxon>
        <taxon>Ustilaginomycotina</taxon>
        <taxon>Exobasidiomycetes</taxon>
        <taxon>Georgefischeriales</taxon>
        <taxon>Tilletiariaceae</taxon>
        <taxon>Tilletiaria</taxon>
    </lineage>
</organism>
<evidence type="ECO:0000256" key="5">
    <source>
        <dbReference type="ARBA" id="ARBA00023242"/>
    </source>
</evidence>
<dbReference type="Pfam" id="PF05890">
    <property type="entry name" value="Ebp2"/>
    <property type="match status" value="1"/>
</dbReference>
<dbReference type="FunCoup" id="A0A066VDM6">
    <property type="interactions" value="439"/>
</dbReference>
<dbReference type="HOGENOM" id="CLU_036007_0_1_1"/>
<dbReference type="Proteomes" id="UP000027361">
    <property type="component" value="Unassembled WGS sequence"/>
</dbReference>
<dbReference type="GO" id="GO:0005730">
    <property type="term" value="C:nucleolus"/>
    <property type="evidence" value="ECO:0007669"/>
    <property type="project" value="UniProtKB-SubCell"/>
</dbReference>
<dbReference type="GO" id="GO:0042273">
    <property type="term" value="P:ribosomal large subunit biogenesis"/>
    <property type="evidence" value="ECO:0007669"/>
    <property type="project" value="TreeGrafter"/>
</dbReference>
<dbReference type="STRING" id="1037660.A0A066VDM6"/>
<feature type="compositionally biased region" description="Basic and acidic residues" evidence="6">
    <location>
        <begin position="401"/>
        <end position="417"/>
    </location>
</feature>
<feature type="region of interest" description="Disordered" evidence="6">
    <location>
        <begin position="1"/>
        <end position="86"/>
    </location>
</feature>
<reference evidence="7 8" key="1">
    <citation type="submission" date="2014-05" db="EMBL/GenBank/DDBJ databases">
        <title>Draft genome sequence of a rare smut relative, Tilletiaria anomala UBC 951.</title>
        <authorList>
            <consortium name="DOE Joint Genome Institute"/>
            <person name="Toome M."/>
            <person name="Kuo A."/>
            <person name="Henrissat B."/>
            <person name="Lipzen A."/>
            <person name="Tritt A."/>
            <person name="Yoshinaga Y."/>
            <person name="Zane M."/>
            <person name="Barry K."/>
            <person name="Grigoriev I.V."/>
            <person name="Spatafora J.W."/>
            <person name="Aimea M.C."/>
        </authorList>
    </citation>
    <scope>NUCLEOTIDE SEQUENCE [LARGE SCALE GENOMIC DNA]</scope>
    <source>
        <strain evidence="7 8">UBC 951</strain>
    </source>
</reference>